<evidence type="ECO:0000256" key="6">
    <source>
        <dbReference type="SAM" id="Phobius"/>
    </source>
</evidence>
<dbReference type="EMBL" id="FOYI01000004">
    <property type="protein sequence ID" value="SFR07406.1"/>
    <property type="molecule type" value="Genomic_DNA"/>
</dbReference>
<dbReference type="Proteomes" id="UP000199302">
    <property type="component" value="Unassembled WGS sequence"/>
</dbReference>
<protein>
    <recommendedName>
        <fullName evidence="7">Lipopolysaccharide assembly protein A domain-containing protein</fullName>
    </recommendedName>
</protein>
<keyword evidence="5" id="KW-0175">Coiled coil</keyword>
<sequence length="116" mass="13231">MRYIRLASIAIFALALVTVGLANRQMVTLKMLPEELSGMAVVTPQINLPLFAVIFFSILVGVLVGFVWEWFREYGIRMEADRKGYEVEKLQREVKRLKGETRKDKDEVLALLEDAG</sequence>
<name>A0A1I6DPQ5_9RHOB</name>
<proteinExistence type="predicted"/>
<dbReference type="STRING" id="871652.SAMN04515673_104223"/>
<organism evidence="8 9">
    <name type="scientific">Poseidonocella sedimentorum</name>
    <dbReference type="NCBI Taxonomy" id="871652"/>
    <lineage>
        <taxon>Bacteria</taxon>
        <taxon>Pseudomonadati</taxon>
        <taxon>Pseudomonadota</taxon>
        <taxon>Alphaproteobacteria</taxon>
        <taxon>Rhodobacterales</taxon>
        <taxon>Roseobacteraceae</taxon>
        <taxon>Poseidonocella</taxon>
    </lineage>
</organism>
<keyword evidence="2 6" id="KW-0812">Transmembrane</keyword>
<dbReference type="OrthoDB" id="7689797at2"/>
<dbReference type="RefSeq" id="WP_092079127.1">
    <property type="nucleotide sequence ID" value="NZ_FOYI01000004.1"/>
</dbReference>
<evidence type="ECO:0000256" key="3">
    <source>
        <dbReference type="ARBA" id="ARBA00022989"/>
    </source>
</evidence>
<evidence type="ECO:0000259" key="7">
    <source>
        <dbReference type="Pfam" id="PF06305"/>
    </source>
</evidence>
<dbReference type="AlphaFoldDB" id="A0A1I6DPQ5"/>
<keyword evidence="3 6" id="KW-1133">Transmembrane helix</keyword>
<dbReference type="GO" id="GO:0005886">
    <property type="term" value="C:plasma membrane"/>
    <property type="evidence" value="ECO:0007669"/>
    <property type="project" value="InterPro"/>
</dbReference>
<reference evidence="8 9" key="1">
    <citation type="submission" date="2016-10" db="EMBL/GenBank/DDBJ databases">
        <authorList>
            <person name="de Groot N.N."/>
        </authorList>
    </citation>
    <scope>NUCLEOTIDE SEQUENCE [LARGE SCALE GENOMIC DNA]</scope>
    <source>
        <strain evidence="9">KMM 9023,NRIC 0796,JCM 17311,KCTC 23692</strain>
    </source>
</reference>
<keyword evidence="9" id="KW-1185">Reference proteome</keyword>
<keyword evidence="1" id="KW-1003">Cell membrane</keyword>
<evidence type="ECO:0000313" key="8">
    <source>
        <dbReference type="EMBL" id="SFR07406.1"/>
    </source>
</evidence>
<evidence type="ECO:0000256" key="2">
    <source>
        <dbReference type="ARBA" id="ARBA00022692"/>
    </source>
</evidence>
<feature type="transmembrane region" description="Helical" evidence="6">
    <location>
        <begin position="46"/>
        <end position="68"/>
    </location>
</feature>
<dbReference type="InterPro" id="IPR010445">
    <property type="entry name" value="LapA_dom"/>
</dbReference>
<gene>
    <name evidence="8" type="ORF">SAMN04515673_104223</name>
</gene>
<evidence type="ECO:0000256" key="4">
    <source>
        <dbReference type="ARBA" id="ARBA00023136"/>
    </source>
</evidence>
<accession>A0A1I6DPQ5</accession>
<feature type="coiled-coil region" evidence="5">
    <location>
        <begin position="80"/>
        <end position="107"/>
    </location>
</feature>
<evidence type="ECO:0000256" key="1">
    <source>
        <dbReference type="ARBA" id="ARBA00022475"/>
    </source>
</evidence>
<evidence type="ECO:0000256" key="5">
    <source>
        <dbReference type="SAM" id="Coils"/>
    </source>
</evidence>
<evidence type="ECO:0000313" key="9">
    <source>
        <dbReference type="Proteomes" id="UP000199302"/>
    </source>
</evidence>
<keyword evidence="4 6" id="KW-0472">Membrane</keyword>
<dbReference type="Pfam" id="PF06305">
    <property type="entry name" value="LapA_dom"/>
    <property type="match status" value="1"/>
</dbReference>
<feature type="domain" description="Lipopolysaccharide assembly protein A" evidence="7">
    <location>
        <begin position="45"/>
        <end position="94"/>
    </location>
</feature>